<dbReference type="Pfam" id="PF21292">
    <property type="entry name" value="EME1-MUS81_C"/>
    <property type="match status" value="1"/>
</dbReference>
<dbReference type="InterPro" id="IPR033309">
    <property type="entry name" value="Mus81"/>
</dbReference>
<evidence type="ECO:0000256" key="17">
    <source>
        <dbReference type="SAM" id="MobiDB-lite"/>
    </source>
</evidence>
<feature type="region of interest" description="Disordered" evidence="17">
    <location>
        <begin position="216"/>
        <end position="250"/>
    </location>
</feature>
<dbReference type="Pfam" id="PF21136">
    <property type="entry name" value="WHD_MUS81"/>
    <property type="match status" value="1"/>
</dbReference>
<evidence type="ECO:0000256" key="6">
    <source>
        <dbReference type="ARBA" id="ARBA00022723"/>
    </source>
</evidence>
<dbReference type="SMART" id="SM00891">
    <property type="entry name" value="ERCC4"/>
    <property type="match status" value="1"/>
</dbReference>
<dbReference type="SUPFAM" id="SSF52980">
    <property type="entry name" value="Restriction endonuclease-like"/>
    <property type="match status" value="1"/>
</dbReference>
<dbReference type="GO" id="GO:0000712">
    <property type="term" value="P:resolution of meiotic recombination intermediates"/>
    <property type="evidence" value="ECO:0000318"/>
    <property type="project" value="GO_Central"/>
</dbReference>
<dbReference type="GO" id="GO:0008821">
    <property type="term" value="F:crossover junction DNA endonuclease activity"/>
    <property type="evidence" value="ECO:0007669"/>
    <property type="project" value="UniProtKB-UniRule"/>
</dbReference>
<dbReference type="GO" id="GO:0048257">
    <property type="term" value="F:3'-flap endonuclease activity"/>
    <property type="evidence" value="ECO:0000318"/>
    <property type="project" value="GO_Central"/>
</dbReference>
<keyword evidence="14 16" id="KW-0539">Nucleus</keyword>
<evidence type="ECO:0000256" key="1">
    <source>
        <dbReference type="ARBA" id="ARBA00001946"/>
    </source>
</evidence>
<gene>
    <name evidence="19" type="ORF">MARPO_0005s0161</name>
</gene>
<dbReference type="PANTHER" id="PTHR13451:SF0">
    <property type="entry name" value="CROSSOVER JUNCTION ENDONUCLEASE MUS81"/>
    <property type="match status" value="1"/>
</dbReference>
<keyword evidence="6 16" id="KW-0479">Metal-binding</keyword>
<dbReference type="GO" id="GO:0048476">
    <property type="term" value="C:Holliday junction resolvase complex"/>
    <property type="evidence" value="ECO:0000318"/>
    <property type="project" value="GO_Central"/>
</dbReference>
<evidence type="ECO:0000259" key="18">
    <source>
        <dbReference type="SMART" id="SM00891"/>
    </source>
</evidence>
<evidence type="ECO:0000256" key="16">
    <source>
        <dbReference type="RuleBase" id="RU369042"/>
    </source>
</evidence>
<sequence length="643" mass="72431">MVLQSRTVVCYENRLLADWFFRKYQELDIAEIRQPNAEETLKRAFVGVCEYPSYIKNLHDAKKIKGIGPWLLKKMKEEFFHQESNCESPAKADAPVERGSKERAKKRYLPGKNTAAYALLITLLRAHRAGQEFMKKQELIDASEKSGLSRKPIIPPKNSIWNGSRSGRDFYCGWSTMNNLVSKGLVIKASNPAKYMLTEEGKITAQECIDKSGLVREDAQEPCSESEEDIRGESNPRECQDGSLSEGENRPEFTAGIQDTIRPYQNQSQGHRFKASYQSVCSQDSSAYPISSRTLRQDETAALASSWPSGIANLTATGITSASMDTTATGVVDKSLSNSFRQSLLNGSQDRGLSSVSSTDSQNDLAIPPLNIGEKFSDVYDVVCILDRREQFRRGSAGSHLQKFAERLETQFEIKVETRQVPVGDAIWIARHKQTSEEYVLDFVIERKAVDDLWMSIRDSRYKNQKLRLLKSGLKRLIYLVEGDVNMIDSTGSCKTAMFSTEIADGFHVLRTTDTNDTMKQYGHLTLAIKSRYQAEVGKRENQTGASCRTYPNFVEHCKDLDRDRVTDIFCLQLMQINHVTEDIALSIQDQYPTIYSLVQAYTKLEGNVGAQEKLLQGIPIRGSSRTITPVLSKNVYKLIWAS</sequence>
<accession>A0A2R6XQY4</accession>
<dbReference type="GO" id="GO:0003677">
    <property type="term" value="F:DNA binding"/>
    <property type="evidence" value="ECO:0007669"/>
    <property type="project" value="UniProtKB-UniRule"/>
</dbReference>
<keyword evidence="5 16" id="KW-0540">Nuclease</keyword>
<dbReference type="GO" id="GO:0046872">
    <property type="term" value="F:metal ion binding"/>
    <property type="evidence" value="ECO:0007669"/>
    <property type="project" value="UniProtKB-UniRule"/>
</dbReference>
<dbReference type="Gene3D" id="1.10.150.670">
    <property type="entry name" value="Crossover junction endonuclease EME1, DNA-binding domain"/>
    <property type="match status" value="1"/>
</dbReference>
<keyword evidence="15" id="KW-0469">Meiosis</keyword>
<keyword evidence="8 16" id="KW-0227">DNA damage</keyword>
<keyword evidence="9" id="KW-0131">Cell cycle</keyword>
<protein>
    <recommendedName>
        <fullName evidence="4 16">Crossover junction endonuclease MUS81</fullName>
        <ecNumber evidence="16">3.1.22.-</ecNumber>
    </recommendedName>
</protein>
<evidence type="ECO:0000256" key="3">
    <source>
        <dbReference type="ARBA" id="ARBA00010015"/>
    </source>
</evidence>
<comment type="cofactor">
    <cofactor evidence="1 16">
        <name>Mg(2+)</name>
        <dbReference type="ChEBI" id="CHEBI:18420"/>
    </cofactor>
</comment>
<comment type="subcellular location">
    <subcellularLocation>
        <location evidence="2 16">Nucleus</location>
    </subcellularLocation>
</comment>
<dbReference type="InterPro" id="IPR047416">
    <property type="entry name" value="XPF_nuclease_Mus81"/>
</dbReference>
<keyword evidence="10 16" id="KW-0378">Hydrolase</keyword>
<evidence type="ECO:0000256" key="10">
    <source>
        <dbReference type="ARBA" id="ARBA00022801"/>
    </source>
</evidence>
<dbReference type="Gene3D" id="3.40.50.10130">
    <property type="match status" value="1"/>
</dbReference>
<dbReference type="FunFam" id="3.40.50.10130:FF:000005">
    <property type="entry name" value="crossover junction endonuclease MUS81 isoform X1"/>
    <property type="match status" value="1"/>
</dbReference>
<dbReference type="InterPro" id="IPR036388">
    <property type="entry name" value="WH-like_DNA-bd_sf"/>
</dbReference>
<dbReference type="GO" id="GO:0031573">
    <property type="term" value="P:mitotic intra-S DNA damage checkpoint signaling"/>
    <property type="evidence" value="ECO:0000318"/>
    <property type="project" value="GO_Central"/>
</dbReference>
<evidence type="ECO:0000256" key="5">
    <source>
        <dbReference type="ARBA" id="ARBA00022722"/>
    </source>
</evidence>
<evidence type="ECO:0000256" key="4">
    <source>
        <dbReference type="ARBA" id="ARBA00017114"/>
    </source>
</evidence>
<dbReference type="FunFam" id="1.10.10.10:FF:000307">
    <property type="entry name" value="Crossover junction endonuclease MUS81"/>
    <property type="match status" value="1"/>
</dbReference>
<evidence type="ECO:0000256" key="13">
    <source>
        <dbReference type="ARBA" id="ARBA00023204"/>
    </source>
</evidence>
<organism evidence="19 20">
    <name type="scientific">Marchantia polymorpha</name>
    <name type="common">Common liverwort</name>
    <name type="synonym">Marchantia aquatica</name>
    <dbReference type="NCBI Taxonomy" id="3197"/>
    <lineage>
        <taxon>Eukaryota</taxon>
        <taxon>Viridiplantae</taxon>
        <taxon>Streptophyta</taxon>
        <taxon>Embryophyta</taxon>
        <taxon>Marchantiophyta</taxon>
        <taxon>Marchantiopsida</taxon>
        <taxon>Marchantiidae</taxon>
        <taxon>Marchantiales</taxon>
        <taxon>Marchantiaceae</taxon>
        <taxon>Marchantia</taxon>
    </lineage>
</organism>
<evidence type="ECO:0000313" key="19">
    <source>
        <dbReference type="EMBL" id="PTQ48521.1"/>
    </source>
</evidence>
<keyword evidence="11 16" id="KW-0460">Magnesium</keyword>
<dbReference type="InterPro" id="IPR011335">
    <property type="entry name" value="Restrct_endonuc-II-like"/>
</dbReference>
<comment type="subunit">
    <text evidence="16">Interacts with EME1.</text>
</comment>
<proteinExistence type="inferred from homology"/>
<dbReference type="EC" id="3.1.22.-" evidence="16"/>
<keyword evidence="20" id="KW-1185">Reference proteome</keyword>
<dbReference type="AlphaFoldDB" id="A0A2R6XQY4"/>
<evidence type="ECO:0000256" key="9">
    <source>
        <dbReference type="ARBA" id="ARBA00022776"/>
    </source>
</evidence>
<dbReference type="OrthoDB" id="5963188at2759"/>
<dbReference type="EMBL" id="KZ772677">
    <property type="protein sequence ID" value="PTQ48521.1"/>
    <property type="molecule type" value="Genomic_DNA"/>
</dbReference>
<reference evidence="20" key="1">
    <citation type="journal article" date="2017" name="Cell">
        <title>Insights into land plant evolution garnered from the Marchantia polymorpha genome.</title>
        <authorList>
            <person name="Bowman J.L."/>
            <person name="Kohchi T."/>
            <person name="Yamato K.T."/>
            <person name="Jenkins J."/>
            <person name="Shu S."/>
            <person name="Ishizaki K."/>
            <person name="Yamaoka S."/>
            <person name="Nishihama R."/>
            <person name="Nakamura Y."/>
            <person name="Berger F."/>
            <person name="Adam C."/>
            <person name="Aki S.S."/>
            <person name="Althoff F."/>
            <person name="Araki T."/>
            <person name="Arteaga-Vazquez M.A."/>
            <person name="Balasubrmanian S."/>
            <person name="Barry K."/>
            <person name="Bauer D."/>
            <person name="Boehm C.R."/>
            <person name="Briginshaw L."/>
            <person name="Caballero-Perez J."/>
            <person name="Catarino B."/>
            <person name="Chen F."/>
            <person name="Chiyoda S."/>
            <person name="Chovatia M."/>
            <person name="Davies K.M."/>
            <person name="Delmans M."/>
            <person name="Demura T."/>
            <person name="Dierschke T."/>
            <person name="Dolan L."/>
            <person name="Dorantes-Acosta A.E."/>
            <person name="Eklund D.M."/>
            <person name="Florent S.N."/>
            <person name="Flores-Sandoval E."/>
            <person name="Fujiyama A."/>
            <person name="Fukuzawa H."/>
            <person name="Galik B."/>
            <person name="Grimanelli D."/>
            <person name="Grimwood J."/>
            <person name="Grossniklaus U."/>
            <person name="Hamada T."/>
            <person name="Haseloff J."/>
            <person name="Hetherington A.J."/>
            <person name="Higo A."/>
            <person name="Hirakawa Y."/>
            <person name="Hundley H.N."/>
            <person name="Ikeda Y."/>
            <person name="Inoue K."/>
            <person name="Inoue S.I."/>
            <person name="Ishida S."/>
            <person name="Jia Q."/>
            <person name="Kakita M."/>
            <person name="Kanazawa T."/>
            <person name="Kawai Y."/>
            <person name="Kawashima T."/>
            <person name="Kennedy M."/>
            <person name="Kinose K."/>
            <person name="Kinoshita T."/>
            <person name="Kohara Y."/>
            <person name="Koide E."/>
            <person name="Komatsu K."/>
            <person name="Kopischke S."/>
            <person name="Kubo M."/>
            <person name="Kyozuka J."/>
            <person name="Lagercrantz U."/>
            <person name="Lin S.S."/>
            <person name="Lindquist E."/>
            <person name="Lipzen A.M."/>
            <person name="Lu C.W."/>
            <person name="De Luna E."/>
            <person name="Martienssen R.A."/>
            <person name="Minamino N."/>
            <person name="Mizutani M."/>
            <person name="Mizutani M."/>
            <person name="Mochizuki N."/>
            <person name="Monte I."/>
            <person name="Mosher R."/>
            <person name="Nagasaki H."/>
            <person name="Nakagami H."/>
            <person name="Naramoto S."/>
            <person name="Nishitani K."/>
            <person name="Ohtani M."/>
            <person name="Okamoto T."/>
            <person name="Okumura M."/>
            <person name="Phillips J."/>
            <person name="Pollak B."/>
            <person name="Reinders A."/>
            <person name="Rovekamp M."/>
            <person name="Sano R."/>
            <person name="Sawa S."/>
            <person name="Schmid M.W."/>
            <person name="Shirakawa M."/>
            <person name="Solano R."/>
            <person name="Spunde A."/>
            <person name="Suetsugu N."/>
            <person name="Sugano S."/>
            <person name="Sugiyama A."/>
            <person name="Sun R."/>
            <person name="Suzuki Y."/>
            <person name="Takenaka M."/>
            <person name="Takezawa D."/>
            <person name="Tomogane H."/>
            <person name="Tsuzuki M."/>
            <person name="Ueda T."/>
            <person name="Umeda M."/>
            <person name="Ward J.M."/>
            <person name="Watanabe Y."/>
            <person name="Yazaki K."/>
            <person name="Yokoyama R."/>
            <person name="Yoshitake Y."/>
            <person name="Yotsui I."/>
            <person name="Zachgo S."/>
            <person name="Schmutz J."/>
        </authorList>
    </citation>
    <scope>NUCLEOTIDE SEQUENCE [LARGE SCALE GENOMIC DNA]</scope>
    <source>
        <strain evidence="20">Tak-1</strain>
    </source>
</reference>
<dbReference type="Pfam" id="PF02732">
    <property type="entry name" value="ERCC4"/>
    <property type="match status" value="1"/>
</dbReference>
<feature type="domain" description="ERCC4" evidence="18">
    <location>
        <begin position="383"/>
        <end position="485"/>
    </location>
</feature>
<keyword evidence="9" id="KW-0498">Mitosis</keyword>
<dbReference type="InterPro" id="IPR006166">
    <property type="entry name" value="ERCC4_domain"/>
</dbReference>
<evidence type="ECO:0000256" key="15">
    <source>
        <dbReference type="ARBA" id="ARBA00023254"/>
    </source>
</evidence>
<dbReference type="PANTHER" id="PTHR13451">
    <property type="entry name" value="CLASS II CROSSOVER JUNCTION ENDONUCLEASE MUS81"/>
    <property type="match status" value="1"/>
</dbReference>
<name>A0A2R6XQY4_MARPO</name>
<evidence type="ECO:0000256" key="2">
    <source>
        <dbReference type="ARBA" id="ARBA00004123"/>
    </source>
</evidence>
<dbReference type="CDD" id="cd21036">
    <property type="entry name" value="WH_MUS81"/>
    <property type="match status" value="1"/>
</dbReference>
<keyword evidence="12 16" id="KW-0233">DNA recombination</keyword>
<keyword evidence="9" id="KW-0132">Cell division</keyword>
<dbReference type="Gramene" id="Mp1g04460.1">
    <property type="protein sequence ID" value="Mp1g04460.1.cds"/>
    <property type="gene ID" value="Mp1g04460"/>
</dbReference>
<evidence type="ECO:0000256" key="7">
    <source>
        <dbReference type="ARBA" id="ARBA00022759"/>
    </source>
</evidence>
<dbReference type="Gene3D" id="1.10.150.110">
    <property type="entry name" value="DNA polymerase beta, N-terminal domain-like"/>
    <property type="match status" value="1"/>
</dbReference>
<comment type="function">
    <text evidence="16">Interacts with EME1 to form a DNA structure-specific endonuclease with substrate preference for branched DNA structures with a 5'-end at the branch nick. Typical substrates include 3'-flap structures, D-loops, replication forks and nicked Holliday junctions. May be required in mitosis for the processing of stalled or collapsed replication fork intermediates. May be required in meiosis for the repair of meiosis-specific double strand breaks subsequent to single-end invasion (SEI).</text>
</comment>
<feature type="compositionally biased region" description="Basic and acidic residues" evidence="17">
    <location>
        <begin position="229"/>
        <end position="240"/>
    </location>
</feature>
<dbReference type="GO" id="GO:0000727">
    <property type="term" value="P:double-strand break repair via break-induced replication"/>
    <property type="evidence" value="ECO:0000318"/>
    <property type="project" value="GO_Central"/>
</dbReference>
<dbReference type="Gene3D" id="1.10.10.10">
    <property type="entry name" value="Winged helix-like DNA-binding domain superfamily/Winged helix DNA-binding domain"/>
    <property type="match status" value="1"/>
</dbReference>
<dbReference type="CDD" id="cd20074">
    <property type="entry name" value="XPF_nuclease_Mus81"/>
    <property type="match status" value="1"/>
</dbReference>
<dbReference type="InterPro" id="IPR042530">
    <property type="entry name" value="EME1/EME2_C"/>
</dbReference>
<dbReference type="InterPro" id="IPR027421">
    <property type="entry name" value="DNA_pol_lamdba_lyase_dom_sf"/>
</dbReference>
<dbReference type="Proteomes" id="UP000244005">
    <property type="component" value="Unassembled WGS sequence"/>
</dbReference>
<evidence type="ECO:0000313" key="20">
    <source>
        <dbReference type="Proteomes" id="UP000244005"/>
    </source>
</evidence>
<dbReference type="InterPro" id="IPR047417">
    <property type="entry name" value="WHD_MUS81"/>
</dbReference>
<evidence type="ECO:0000256" key="14">
    <source>
        <dbReference type="ARBA" id="ARBA00023242"/>
    </source>
</evidence>
<dbReference type="GO" id="GO:0006308">
    <property type="term" value="P:DNA catabolic process"/>
    <property type="evidence" value="ECO:0007669"/>
    <property type="project" value="UniProtKB-UniRule"/>
</dbReference>
<dbReference type="OMA" id="ELGDAMW"/>
<evidence type="ECO:0000256" key="12">
    <source>
        <dbReference type="ARBA" id="ARBA00023172"/>
    </source>
</evidence>
<evidence type="ECO:0000256" key="8">
    <source>
        <dbReference type="ARBA" id="ARBA00022763"/>
    </source>
</evidence>
<dbReference type="GO" id="GO:0005634">
    <property type="term" value="C:nucleus"/>
    <property type="evidence" value="ECO:0000318"/>
    <property type="project" value="GO_Central"/>
</dbReference>
<comment type="similarity">
    <text evidence="3 16">Belongs to the XPF family.</text>
</comment>
<keyword evidence="13 16" id="KW-0234">DNA repair</keyword>
<keyword evidence="7 16" id="KW-0255">Endonuclease</keyword>
<evidence type="ECO:0000256" key="11">
    <source>
        <dbReference type="ARBA" id="ARBA00022842"/>
    </source>
</evidence>